<comment type="caution">
    <text evidence="2">The sequence shown here is derived from an EMBL/GenBank/DDBJ whole genome shotgun (WGS) entry which is preliminary data.</text>
</comment>
<evidence type="ECO:0000313" key="3">
    <source>
        <dbReference type="Proteomes" id="UP000192639"/>
    </source>
</evidence>
<feature type="compositionally biased region" description="Basic and acidic residues" evidence="1">
    <location>
        <begin position="286"/>
        <end position="297"/>
    </location>
</feature>
<evidence type="ECO:0000313" key="2">
    <source>
        <dbReference type="EMBL" id="ORD94444.1"/>
    </source>
</evidence>
<dbReference type="VEuPathDB" id="MicrosporidiaDB:ECANGB1_694"/>
<feature type="region of interest" description="Disordered" evidence="1">
    <location>
        <begin position="269"/>
        <end position="305"/>
    </location>
</feature>
<dbReference type="EMBL" id="LWDP01000020">
    <property type="protein sequence ID" value="ORD94444.1"/>
    <property type="molecule type" value="Genomic_DNA"/>
</dbReference>
<protein>
    <submittedName>
        <fullName evidence="2">Uncharacterized protein</fullName>
    </submittedName>
</protein>
<dbReference type="OrthoDB" id="2186004at2759"/>
<reference evidence="2 3" key="1">
    <citation type="journal article" date="2017" name="Environ. Microbiol.">
        <title>Decay of the glycolytic pathway and adaptation to intranuclear parasitism within Enterocytozoonidae microsporidia.</title>
        <authorList>
            <person name="Wiredu Boakye D."/>
            <person name="Jaroenlak P."/>
            <person name="Prachumwat A."/>
            <person name="Williams T.A."/>
            <person name="Bateman K.S."/>
            <person name="Itsathitphaisarn O."/>
            <person name="Sritunyalucksana K."/>
            <person name="Paszkiewicz K.H."/>
            <person name="Moore K.A."/>
            <person name="Stentiford G.D."/>
            <person name="Williams B.A."/>
        </authorList>
    </citation>
    <scope>NUCLEOTIDE SEQUENCE [LARGE SCALE GENOMIC DNA]</scope>
    <source>
        <strain evidence="2 3">GB1</strain>
    </source>
</reference>
<gene>
    <name evidence="2" type="ORF">ECANGB1_694</name>
</gene>
<dbReference type="AlphaFoldDB" id="A0A1Y1S7K3"/>
<dbReference type="Proteomes" id="UP000192639">
    <property type="component" value="Unassembled WGS sequence"/>
</dbReference>
<proteinExistence type="predicted"/>
<keyword evidence="3" id="KW-1185">Reference proteome</keyword>
<evidence type="ECO:0000256" key="1">
    <source>
        <dbReference type="SAM" id="MobiDB-lite"/>
    </source>
</evidence>
<name>A0A1Y1S7K3_9MICR</name>
<sequence length="305" mass="35919">MSKDIELPLSEKLVNYIRTERPIESEFIISTVTSTAKKVVDDQKSLLCKGLVAMLGKSTNEFVEKLYDLNESKEEGRKRLVSFKEEPRIYFGGAESKSVGEEDFKKKRKMEERAPAETDEYVSYNTYFKDDVDEMDKQKSREVIFNKVDDLKHSQAKLLEYVQNYGKLESFRRLNRGKWLWVFEDAETAVKLVMSTKHVCNDSSIKKYFNVYAPEFVKVDKNEMTKNDIQSLLKTQQELMERIEASRSFREWNSLKSVTAQIRSQLMREPEKAQFQNTNRSRRRDPRAEIEEAKKMDSIYSDYFS</sequence>
<accession>A0A1Y1S7K3</accession>
<organism evidence="2 3">
    <name type="scientific">Enterospora canceri</name>
    <dbReference type="NCBI Taxonomy" id="1081671"/>
    <lineage>
        <taxon>Eukaryota</taxon>
        <taxon>Fungi</taxon>
        <taxon>Fungi incertae sedis</taxon>
        <taxon>Microsporidia</taxon>
        <taxon>Enterocytozoonidae</taxon>
        <taxon>Enterospora</taxon>
    </lineage>
</organism>